<dbReference type="Pfam" id="PF13474">
    <property type="entry name" value="SnoaL_3"/>
    <property type="match status" value="1"/>
</dbReference>
<dbReference type="Proteomes" id="UP000008311">
    <property type="component" value="Unassembled WGS sequence"/>
</dbReference>
<name>B9T7F8_RICCO</name>
<sequence length="190" mass="21327">PFAKASRLLSIRACQVKSEDSEEMLSGESIILDEQALTRDLQIAIEEENYAQAAKIRDSLRLLQEDSKASVLAANARFYNAFRNGDLASMQALWAKGDNVCCVHPGASGVIGYDDVMESWELVWMNYDFPLEIELKNARVHFKGDVGYVTCVEFVRTKGSSWGAQFVTNVFERIDGQWFICIHHASPVDL</sequence>
<reference evidence="4" key="1">
    <citation type="journal article" date="2010" name="Nat. Biotechnol.">
        <title>Draft genome sequence of the oilseed species Ricinus communis.</title>
        <authorList>
            <person name="Chan A.P."/>
            <person name="Crabtree J."/>
            <person name="Zhao Q."/>
            <person name="Lorenzi H."/>
            <person name="Orvis J."/>
            <person name="Puiu D."/>
            <person name="Melake-Berhan A."/>
            <person name="Jones K.M."/>
            <person name="Redman J."/>
            <person name="Chen G."/>
            <person name="Cahoon E.B."/>
            <person name="Gedil M."/>
            <person name="Stanke M."/>
            <person name="Haas B.J."/>
            <person name="Wortman J.R."/>
            <person name="Fraser-Liggett C.M."/>
            <person name="Ravel J."/>
            <person name="Rabinowicz P.D."/>
        </authorList>
    </citation>
    <scope>NUCLEOTIDE SEQUENCE [LARGE SCALE GENOMIC DNA]</scope>
    <source>
        <strain evidence="4">cv. Hale</strain>
    </source>
</reference>
<evidence type="ECO:0000313" key="4">
    <source>
        <dbReference type="Proteomes" id="UP000008311"/>
    </source>
</evidence>
<dbReference type="InParanoid" id="B9T7F8"/>
<dbReference type="PANTHER" id="PTHR34957">
    <property type="entry name" value="NUCLEAR TRANSPORT FACTOR 2 (NTF2) FAMILY PROTEIN"/>
    <property type="match status" value="1"/>
</dbReference>
<dbReference type="FunCoup" id="B9T7F8">
    <property type="interactions" value="1039"/>
</dbReference>
<dbReference type="InterPro" id="IPR001943">
    <property type="entry name" value="UVR_dom"/>
</dbReference>
<dbReference type="Pfam" id="PF02151">
    <property type="entry name" value="UVR"/>
    <property type="match status" value="1"/>
</dbReference>
<evidence type="ECO:0000259" key="2">
    <source>
        <dbReference type="Pfam" id="PF13474"/>
    </source>
</evidence>
<accession>B9T7F8</accession>
<evidence type="ECO:0000313" key="3">
    <source>
        <dbReference type="EMBL" id="EEF28201.1"/>
    </source>
</evidence>
<feature type="domain" description="SnoaL-like" evidence="2">
    <location>
        <begin position="71"/>
        <end position="188"/>
    </location>
</feature>
<dbReference type="Gene3D" id="3.10.450.50">
    <property type="match status" value="1"/>
</dbReference>
<keyword evidence="4" id="KW-1185">Reference proteome</keyword>
<dbReference type="EMBL" id="EQ974750">
    <property type="protein sequence ID" value="EEF28201.1"/>
    <property type="molecule type" value="Genomic_DNA"/>
</dbReference>
<dbReference type="InterPro" id="IPR032710">
    <property type="entry name" value="NTF2-like_dom_sf"/>
</dbReference>
<dbReference type="SUPFAM" id="SSF54427">
    <property type="entry name" value="NTF2-like"/>
    <property type="match status" value="1"/>
</dbReference>
<proteinExistence type="predicted"/>
<dbReference type="STRING" id="3988.B9T7F8"/>
<dbReference type="PANTHER" id="PTHR34957:SF1">
    <property type="entry name" value="NUCLEAR TRANSPORT FACTOR 2 (NTF2) FAMILY PROTEIN"/>
    <property type="match status" value="1"/>
</dbReference>
<organism evidence="3 4">
    <name type="scientific">Ricinus communis</name>
    <name type="common">Castor bean</name>
    <dbReference type="NCBI Taxonomy" id="3988"/>
    <lineage>
        <taxon>Eukaryota</taxon>
        <taxon>Viridiplantae</taxon>
        <taxon>Streptophyta</taxon>
        <taxon>Embryophyta</taxon>
        <taxon>Tracheophyta</taxon>
        <taxon>Spermatophyta</taxon>
        <taxon>Magnoliopsida</taxon>
        <taxon>eudicotyledons</taxon>
        <taxon>Gunneridae</taxon>
        <taxon>Pentapetalae</taxon>
        <taxon>rosids</taxon>
        <taxon>fabids</taxon>
        <taxon>Malpighiales</taxon>
        <taxon>Euphorbiaceae</taxon>
        <taxon>Acalyphoideae</taxon>
        <taxon>Acalypheae</taxon>
        <taxon>Ricinus</taxon>
    </lineage>
</organism>
<dbReference type="eggNOG" id="ENOG502QPVH">
    <property type="taxonomic scope" value="Eukaryota"/>
</dbReference>
<evidence type="ECO:0008006" key="5">
    <source>
        <dbReference type="Google" id="ProtNLM"/>
    </source>
</evidence>
<feature type="domain" description="UVR" evidence="1">
    <location>
        <begin position="36"/>
        <end position="65"/>
    </location>
</feature>
<feature type="non-terminal residue" evidence="3">
    <location>
        <position position="1"/>
    </location>
</feature>
<evidence type="ECO:0000259" key="1">
    <source>
        <dbReference type="Pfam" id="PF02151"/>
    </source>
</evidence>
<dbReference type="AlphaFoldDB" id="B9T7F8"/>
<protein>
    <recommendedName>
        <fullName evidence="5">SnoaL-like domain-containing protein</fullName>
    </recommendedName>
</protein>
<dbReference type="InterPro" id="IPR037401">
    <property type="entry name" value="SnoaL-like"/>
</dbReference>
<gene>
    <name evidence="3" type="ORF">RCOM_0303150</name>
</gene>